<dbReference type="InterPro" id="IPR008906">
    <property type="entry name" value="HATC_C_dom"/>
</dbReference>
<accession>A0A2U1NQ53</accession>
<evidence type="ECO:0000259" key="9">
    <source>
        <dbReference type="Pfam" id="PF05699"/>
    </source>
</evidence>
<dbReference type="Proteomes" id="UP000245207">
    <property type="component" value="Unassembled WGS sequence"/>
</dbReference>
<evidence type="ECO:0000313" key="10">
    <source>
        <dbReference type="EMBL" id="PWA75580.1"/>
    </source>
</evidence>
<dbReference type="GO" id="GO:0005886">
    <property type="term" value="C:plasma membrane"/>
    <property type="evidence" value="ECO:0007669"/>
    <property type="project" value="UniProtKB-SubCell"/>
</dbReference>
<evidence type="ECO:0000256" key="2">
    <source>
        <dbReference type="ARBA" id="ARBA00022448"/>
    </source>
</evidence>
<feature type="transmembrane region" description="Helical" evidence="7">
    <location>
        <begin position="390"/>
        <end position="412"/>
    </location>
</feature>
<dbReference type="Pfam" id="PF05699">
    <property type="entry name" value="Dimer_Tnp_hAT"/>
    <property type="match status" value="1"/>
</dbReference>
<evidence type="ECO:0000256" key="6">
    <source>
        <dbReference type="ARBA" id="ARBA00023136"/>
    </source>
</evidence>
<keyword evidence="3" id="KW-1003">Cell membrane</keyword>
<gene>
    <name evidence="10" type="ORF">CTI12_AA240330</name>
</gene>
<keyword evidence="2" id="KW-0813">Transport</keyword>
<dbReference type="SUPFAM" id="SSF53098">
    <property type="entry name" value="Ribonuclease H-like"/>
    <property type="match status" value="1"/>
</dbReference>
<feature type="transmembrane region" description="Helical" evidence="7">
    <location>
        <begin position="432"/>
        <end position="454"/>
    </location>
</feature>
<evidence type="ECO:0000256" key="4">
    <source>
        <dbReference type="ARBA" id="ARBA00022692"/>
    </source>
</evidence>
<sequence length="483" mass="53598">MNEESEEDLVDFKDDAVLVAGDDMDTEDVNDTETPANVETFVQKATETKDLTEQGVKDVQTAIEKLGTDQGTQLFSVLKALQDLQMEFKDDPVLVSKLLEFMDSHKATSRALSELPTLFKSVDIASIKSHQEAVNTILTNQHTQLTSLAKSYDELTKKYNELVNCYTSKISLLTEAQQTMSTDISGLKTETSEIKGMIYGETIAKAYKKKVRKALDKLYVEYSDTSHGENDNVVTSIAKHILAVLATTVTSDSAAFSIGGRTISETRSSMLPELVEALVTTNDWIGSENDAWIEYFQWMMKSGMENRRGKQGLAGGYIIVLLTVWKGAFMPLVFWREGARNPLSLAGTMLGYYPVRHMPSKTTIAPVNPTFWTQVYRLRLLEDYRHSTRIAFVEFVMVSYSLLVFFCGMFVTVEGFNKTGIPSAMWDFMEPYAQIDHISGIAILAVVIVVLSNLSSNVPTVLLLGARVAAAAATISPENEKKA</sequence>
<reference evidence="10 11" key="1">
    <citation type="journal article" date="2018" name="Mol. Plant">
        <title>The genome of Artemisia annua provides insight into the evolution of Asteraceae family and artemisinin biosynthesis.</title>
        <authorList>
            <person name="Shen Q."/>
            <person name="Zhang L."/>
            <person name="Liao Z."/>
            <person name="Wang S."/>
            <person name="Yan T."/>
            <person name="Shi P."/>
            <person name="Liu M."/>
            <person name="Fu X."/>
            <person name="Pan Q."/>
            <person name="Wang Y."/>
            <person name="Lv Z."/>
            <person name="Lu X."/>
            <person name="Zhang F."/>
            <person name="Jiang W."/>
            <person name="Ma Y."/>
            <person name="Chen M."/>
            <person name="Hao X."/>
            <person name="Li L."/>
            <person name="Tang Y."/>
            <person name="Lv G."/>
            <person name="Zhou Y."/>
            <person name="Sun X."/>
            <person name="Brodelius P.E."/>
            <person name="Rose J.K.C."/>
            <person name="Tang K."/>
        </authorList>
    </citation>
    <scope>NUCLEOTIDE SEQUENCE [LARGE SCALE GENOMIC DNA]</scope>
    <source>
        <strain evidence="11">cv. Huhao1</strain>
        <tissue evidence="10">Leaf</tissue>
    </source>
</reference>
<dbReference type="Pfam" id="PF03600">
    <property type="entry name" value="CitMHS"/>
    <property type="match status" value="1"/>
</dbReference>
<dbReference type="EMBL" id="PKPP01002390">
    <property type="protein sequence ID" value="PWA75580.1"/>
    <property type="molecule type" value="Genomic_DNA"/>
</dbReference>
<evidence type="ECO:0000256" key="5">
    <source>
        <dbReference type="ARBA" id="ARBA00022989"/>
    </source>
</evidence>
<feature type="domain" description="HAT C-terminal dimerisation" evidence="9">
    <location>
        <begin position="233"/>
        <end position="285"/>
    </location>
</feature>
<dbReference type="AlphaFoldDB" id="A0A2U1NQ53"/>
<organism evidence="10 11">
    <name type="scientific">Artemisia annua</name>
    <name type="common">Sweet wormwood</name>
    <dbReference type="NCBI Taxonomy" id="35608"/>
    <lineage>
        <taxon>Eukaryota</taxon>
        <taxon>Viridiplantae</taxon>
        <taxon>Streptophyta</taxon>
        <taxon>Embryophyta</taxon>
        <taxon>Tracheophyta</taxon>
        <taxon>Spermatophyta</taxon>
        <taxon>Magnoliopsida</taxon>
        <taxon>eudicotyledons</taxon>
        <taxon>Gunneridae</taxon>
        <taxon>Pentapetalae</taxon>
        <taxon>asterids</taxon>
        <taxon>campanulids</taxon>
        <taxon>Asterales</taxon>
        <taxon>Asteraceae</taxon>
        <taxon>Asteroideae</taxon>
        <taxon>Anthemideae</taxon>
        <taxon>Artemisiinae</taxon>
        <taxon>Artemisia</taxon>
    </lineage>
</organism>
<protein>
    <submittedName>
        <fullName evidence="10">Transporter arsB</fullName>
    </submittedName>
</protein>
<evidence type="ECO:0000256" key="1">
    <source>
        <dbReference type="ARBA" id="ARBA00004651"/>
    </source>
</evidence>
<dbReference type="OrthoDB" id="442352at2759"/>
<evidence type="ECO:0000313" key="11">
    <source>
        <dbReference type="Proteomes" id="UP000245207"/>
    </source>
</evidence>
<keyword evidence="11" id="KW-1185">Reference proteome</keyword>
<keyword evidence="6 7" id="KW-0472">Membrane</keyword>
<evidence type="ECO:0000259" key="8">
    <source>
        <dbReference type="Pfam" id="PF03600"/>
    </source>
</evidence>
<feature type="transmembrane region" description="Helical" evidence="7">
    <location>
        <begin position="314"/>
        <end position="335"/>
    </location>
</feature>
<keyword evidence="4 7" id="KW-0812">Transmembrane</keyword>
<name>A0A2U1NQ53_ARTAN</name>
<comment type="subcellular location">
    <subcellularLocation>
        <location evidence="1">Cell membrane</location>
        <topology evidence="1">Multi-pass membrane protein</topology>
    </subcellularLocation>
</comment>
<dbReference type="PANTHER" id="PTHR43302">
    <property type="entry name" value="TRANSPORTER ARSB-RELATED"/>
    <property type="match status" value="1"/>
</dbReference>
<evidence type="ECO:0000256" key="7">
    <source>
        <dbReference type="SAM" id="Phobius"/>
    </source>
</evidence>
<dbReference type="PANTHER" id="PTHR43302:SF15">
    <property type="entry name" value="SILICON EFFLUX TRANSPORTER LSI2"/>
    <property type="match status" value="1"/>
</dbReference>
<dbReference type="GO" id="GO:0046983">
    <property type="term" value="F:protein dimerization activity"/>
    <property type="evidence" value="ECO:0007669"/>
    <property type="project" value="InterPro"/>
</dbReference>
<dbReference type="InterPro" id="IPR004680">
    <property type="entry name" value="Cit_transptr-like_dom"/>
</dbReference>
<dbReference type="GO" id="GO:0055085">
    <property type="term" value="P:transmembrane transport"/>
    <property type="evidence" value="ECO:0007669"/>
    <property type="project" value="InterPro"/>
</dbReference>
<proteinExistence type="predicted"/>
<comment type="caution">
    <text evidence="10">The sequence shown here is derived from an EMBL/GenBank/DDBJ whole genome shotgun (WGS) entry which is preliminary data.</text>
</comment>
<dbReference type="STRING" id="35608.A0A2U1NQ53"/>
<evidence type="ECO:0000256" key="3">
    <source>
        <dbReference type="ARBA" id="ARBA00022475"/>
    </source>
</evidence>
<keyword evidence="5 7" id="KW-1133">Transmembrane helix</keyword>
<feature type="domain" description="Citrate transporter-like" evidence="8">
    <location>
        <begin position="397"/>
        <end position="476"/>
    </location>
</feature>
<dbReference type="InterPro" id="IPR012337">
    <property type="entry name" value="RNaseH-like_sf"/>
</dbReference>